<dbReference type="AlphaFoldDB" id="A0A4Y8L3L7"/>
<reference evidence="1 2" key="1">
    <citation type="submission" date="2019-03" db="EMBL/GenBank/DDBJ databases">
        <title>San Antonio Military Medical Center submission to MRSN (WRAIR), pending publication.</title>
        <authorList>
            <person name="Blyth D.M."/>
            <person name="Mccarthy S.L."/>
            <person name="Schall S.E."/>
            <person name="Stam J.A."/>
            <person name="Ong A.C."/>
            <person name="Mcgann P.T."/>
        </authorList>
    </citation>
    <scope>NUCLEOTIDE SEQUENCE [LARGE SCALE GENOMIC DNA]</scope>
    <source>
        <strain evidence="1 2">MRSN571793</strain>
    </source>
</reference>
<dbReference type="OrthoDB" id="1274343at2"/>
<keyword evidence="2" id="KW-1185">Reference proteome</keyword>
<dbReference type="Proteomes" id="UP000297861">
    <property type="component" value="Unassembled WGS sequence"/>
</dbReference>
<dbReference type="RefSeq" id="WP_134436129.1">
    <property type="nucleotide sequence ID" value="NZ_SOML01000004.1"/>
</dbReference>
<evidence type="ECO:0000313" key="2">
    <source>
        <dbReference type="Proteomes" id="UP000297861"/>
    </source>
</evidence>
<comment type="caution">
    <text evidence="1">The sequence shown here is derived from an EMBL/GenBank/DDBJ whole genome shotgun (WGS) entry which is preliminary data.</text>
</comment>
<accession>A0A4Y8L3L7</accession>
<gene>
    <name evidence="1" type="ORF">E2605_08540</name>
</gene>
<dbReference type="EMBL" id="SOML01000004">
    <property type="protein sequence ID" value="TFD96851.1"/>
    <property type="molecule type" value="Genomic_DNA"/>
</dbReference>
<proteinExistence type="predicted"/>
<protein>
    <submittedName>
        <fullName evidence="1">Uncharacterized protein</fullName>
    </submittedName>
</protein>
<evidence type="ECO:0000313" key="1">
    <source>
        <dbReference type="EMBL" id="TFD96851.1"/>
    </source>
</evidence>
<organism evidence="1 2">
    <name type="scientific">Dysgonomonas capnocytophagoides</name>
    <dbReference type="NCBI Taxonomy" id="45254"/>
    <lineage>
        <taxon>Bacteria</taxon>
        <taxon>Pseudomonadati</taxon>
        <taxon>Bacteroidota</taxon>
        <taxon>Bacteroidia</taxon>
        <taxon>Bacteroidales</taxon>
        <taxon>Dysgonomonadaceae</taxon>
        <taxon>Dysgonomonas</taxon>
    </lineage>
</organism>
<sequence>MEKENKQERTVIHLEMDGKHHYFGSIANIFEYFDADIIGISYGSLRNYGLSEEKSYQNKKCIIRKGILLAKSTNRGRR</sequence>
<name>A0A4Y8L3L7_9BACT</name>